<dbReference type="RefSeq" id="WP_009869234.1">
    <property type="nucleotide sequence ID" value="NZ_JXSL01000030.1"/>
</dbReference>
<dbReference type="GO" id="GO:0003735">
    <property type="term" value="F:structural constituent of ribosome"/>
    <property type="evidence" value="ECO:0007669"/>
    <property type="project" value="InterPro"/>
</dbReference>
<reference evidence="10 11" key="1">
    <citation type="submission" date="2015-01" db="EMBL/GenBank/DDBJ databases">
        <title>Genome Sequence of Magnetospirillum magnetotacticum Strain MS-1.</title>
        <authorList>
            <person name="Marinov G.K."/>
            <person name="Smalley M.D."/>
            <person name="DeSalvo G."/>
        </authorList>
    </citation>
    <scope>NUCLEOTIDE SEQUENCE [LARGE SCALE GENOMIC DNA]</scope>
    <source>
        <strain evidence="10 11">MS-1</strain>
    </source>
</reference>
<keyword evidence="11" id="KW-1185">Reference proteome</keyword>
<evidence type="ECO:0000256" key="6">
    <source>
        <dbReference type="ARBA" id="ARBA00023274"/>
    </source>
</evidence>
<dbReference type="Gene3D" id="1.20.58.110">
    <property type="entry name" value="Ribosomal protein S20"/>
    <property type="match status" value="1"/>
</dbReference>
<evidence type="ECO:0000313" key="11">
    <source>
        <dbReference type="Proteomes" id="UP000031971"/>
    </source>
</evidence>
<organism evidence="10 11">
    <name type="scientific">Paramagnetospirillum magnetotacticum MS-1</name>
    <dbReference type="NCBI Taxonomy" id="272627"/>
    <lineage>
        <taxon>Bacteria</taxon>
        <taxon>Pseudomonadati</taxon>
        <taxon>Pseudomonadota</taxon>
        <taxon>Alphaproteobacteria</taxon>
        <taxon>Rhodospirillales</taxon>
        <taxon>Magnetospirillaceae</taxon>
        <taxon>Paramagnetospirillum</taxon>
    </lineage>
</organism>
<evidence type="ECO:0000256" key="2">
    <source>
        <dbReference type="ARBA" id="ARBA00007634"/>
    </source>
</evidence>
<evidence type="ECO:0000256" key="5">
    <source>
        <dbReference type="ARBA" id="ARBA00022980"/>
    </source>
</evidence>
<keyword evidence="6 8" id="KW-0687">Ribonucleoprotein</keyword>
<feature type="compositionally biased region" description="Basic residues" evidence="9">
    <location>
        <begin position="1"/>
        <end position="11"/>
    </location>
</feature>
<dbReference type="PANTHER" id="PTHR33398">
    <property type="entry name" value="30S RIBOSOMAL PROTEIN S20"/>
    <property type="match status" value="1"/>
</dbReference>
<name>A0A0C2YQ65_PARME</name>
<evidence type="ECO:0000313" key="10">
    <source>
        <dbReference type="EMBL" id="KIL97263.1"/>
    </source>
</evidence>
<evidence type="ECO:0000256" key="4">
    <source>
        <dbReference type="ARBA" id="ARBA00022884"/>
    </source>
</evidence>
<dbReference type="AlphaFoldDB" id="A0A0C2YQ65"/>
<dbReference type="GO" id="GO:0070181">
    <property type="term" value="F:small ribosomal subunit rRNA binding"/>
    <property type="evidence" value="ECO:0007669"/>
    <property type="project" value="TreeGrafter"/>
</dbReference>
<comment type="caution">
    <text evidence="10">The sequence shown here is derived from an EMBL/GenBank/DDBJ whole genome shotgun (WGS) entry which is preliminary data.</text>
</comment>
<dbReference type="EMBL" id="JXSL01000030">
    <property type="protein sequence ID" value="KIL97263.1"/>
    <property type="molecule type" value="Genomic_DNA"/>
</dbReference>
<dbReference type="InterPro" id="IPR036510">
    <property type="entry name" value="Ribosomal_bS20_sf"/>
</dbReference>
<dbReference type="GO" id="GO:0006412">
    <property type="term" value="P:translation"/>
    <property type="evidence" value="ECO:0007669"/>
    <property type="project" value="UniProtKB-UniRule"/>
</dbReference>
<keyword evidence="5 8" id="KW-0689">Ribosomal protein</keyword>
<protein>
    <recommendedName>
        <fullName evidence="7 8">Small ribosomal subunit protein bS20</fullName>
    </recommendedName>
</protein>
<dbReference type="PANTHER" id="PTHR33398:SF1">
    <property type="entry name" value="SMALL RIBOSOMAL SUBUNIT PROTEIN BS20C"/>
    <property type="match status" value="1"/>
</dbReference>
<keyword evidence="3 8" id="KW-0699">rRNA-binding</keyword>
<keyword evidence="4 8" id="KW-0694">RNA-binding</keyword>
<dbReference type="NCBIfam" id="TIGR00029">
    <property type="entry name" value="S20"/>
    <property type="match status" value="1"/>
</dbReference>
<dbReference type="Pfam" id="PF01649">
    <property type="entry name" value="Ribosomal_S20p"/>
    <property type="match status" value="1"/>
</dbReference>
<evidence type="ECO:0000256" key="3">
    <source>
        <dbReference type="ARBA" id="ARBA00022730"/>
    </source>
</evidence>
<sequence>MAHHKSAKKRIRQTETRTEVNRARVSRIRTFVKKVELAIAGGDSAAAQAALKDAQPELMKGAQAGVLHKNTASRKVSRLVARVKEMKPLA</sequence>
<proteinExistence type="inferred from homology"/>
<comment type="similarity">
    <text evidence="2 8">Belongs to the bacterial ribosomal protein bS20 family.</text>
</comment>
<evidence type="ECO:0000256" key="1">
    <source>
        <dbReference type="ARBA" id="ARBA00003134"/>
    </source>
</evidence>
<dbReference type="FunFam" id="1.20.58.110:FF:000001">
    <property type="entry name" value="30S ribosomal protein S20"/>
    <property type="match status" value="1"/>
</dbReference>
<accession>A0A0C2YQ65</accession>
<comment type="function">
    <text evidence="1 8">Binds directly to 16S ribosomal RNA.</text>
</comment>
<dbReference type="OrthoDB" id="9807974at2"/>
<evidence type="ECO:0000256" key="7">
    <source>
        <dbReference type="ARBA" id="ARBA00035136"/>
    </source>
</evidence>
<dbReference type="HAMAP" id="MF_00500">
    <property type="entry name" value="Ribosomal_bS20"/>
    <property type="match status" value="1"/>
</dbReference>
<dbReference type="STRING" id="272627.CCC_00324"/>
<dbReference type="Proteomes" id="UP000031971">
    <property type="component" value="Unassembled WGS sequence"/>
</dbReference>
<feature type="region of interest" description="Disordered" evidence="9">
    <location>
        <begin position="1"/>
        <end position="20"/>
    </location>
</feature>
<evidence type="ECO:0000256" key="8">
    <source>
        <dbReference type="HAMAP-Rule" id="MF_00500"/>
    </source>
</evidence>
<dbReference type="InterPro" id="IPR002583">
    <property type="entry name" value="Ribosomal_bS20"/>
</dbReference>
<gene>
    <name evidence="8" type="primary">rpsT</name>
    <name evidence="10" type="ORF">CCC_00324</name>
</gene>
<dbReference type="GO" id="GO:0015935">
    <property type="term" value="C:small ribosomal subunit"/>
    <property type="evidence" value="ECO:0007669"/>
    <property type="project" value="TreeGrafter"/>
</dbReference>
<dbReference type="SUPFAM" id="SSF46992">
    <property type="entry name" value="Ribosomal protein S20"/>
    <property type="match status" value="1"/>
</dbReference>
<evidence type="ECO:0000256" key="9">
    <source>
        <dbReference type="SAM" id="MobiDB-lite"/>
    </source>
</evidence>